<evidence type="ECO:0000313" key="10">
    <source>
        <dbReference type="EMBL" id="TVU17377.1"/>
    </source>
</evidence>
<keyword evidence="2" id="KW-0805">Transcription regulation</keyword>
<dbReference type="Pfam" id="PF00249">
    <property type="entry name" value="Myb_DNA-binding"/>
    <property type="match status" value="1"/>
</dbReference>
<feature type="domain" description="SANT" evidence="8">
    <location>
        <begin position="26"/>
        <end position="77"/>
    </location>
</feature>
<comment type="caution">
    <text evidence="10">The sequence shown here is derived from an EMBL/GenBank/DDBJ whole genome shotgun (WGS) entry which is preliminary data.</text>
</comment>
<evidence type="ECO:0000256" key="4">
    <source>
        <dbReference type="ARBA" id="ARBA00023163"/>
    </source>
</evidence>
<dbReference type="Gene3D" id="1.10.10.60">
    <property type="entry name" value="Homeodomain-like"/>
    <property type="match status" value="1"/>
</dbReference>
<dbReference type="SMART" id="SM00717">
    <property type="entry name" value="SANT"/>
    <property type="match status" value="1"/>
</dbReference>
<dbReference type="PROSITE" id="PS50090">
    <property type="entry name" value="MYB_LIKE"/>
    <property type="match status" value="1"/>
</dbReference>
<feature type="non-terminal residue" evidence="10">
    <location>
        <position position="1"/>
    </location>
</feature>
<name>A0A5J9U1Q9_9POAL</name>
<protein>
    <submittedName>
        <fullName evidence="10">Uncharacterized protein</fullName>
    </submittedName>
</protein>
<dbReference type="FunFam" id="1.10.10.60:FF:000023">
    <property type="entry name" value="protein REVEILLE 6 isoform X1"/>
    <property type="match status" value="1"/>
</dbReference>
<evidence type="ECO:0000259" key="7">
    <source>
        <dbReference type="PROSITE" id="PS50090"/>
    </source>
</evidence>
<keyword evidence="5" id="KW-0539">Nucleus</keyword>
<evidence type="ECO:0000259" key="8">
    <source>
        <dbReference type="PROSITE" id="PS51293"/>
    </source>
</evidence>
<feature type="domain" description="HTH myb-type" evidence="9">
    <location>
        <begin position="23"/>
        <end position="77"/>
    </location>
</feature>
<evidence type="ECO:0000256" key="6">
    <source>
        <dbReference type="SAM" id="MobiDB-lite"/>
    </source>
</evidence>
<gene>
    <name evidence="10" type="ORF">EJB05_33408</name>
</gene>
<dbReference type="SUPFAM" id="SSF46689">
    <property type="entry name" value="Homeodomain-like"/>
    <property type="match status" value="1"/>
</dbReference>
<dbReference type="GO" id="GO:0003677">
    <property type="term" value="F:DNA binding"/>
    <property type="evidence" value="ECO:0007669"/>
    <property type="project" value="UniProtKB-KW"/>
</dbReference>
<dbReference type="PANTHER" id="PTHR12802">
    <property type="entry name" value="SWI/SNF COMPLEX-RELATED"/>
    <property type="match status" value="1"/>
</dbReference>
<organism evidence="10 11">
    <name type="scientific">Eragrostis curvula</name>
    <name type="common">weeping love grass</name>
    <dbReference type="NCBI Taxonomy" id="38414"/>
    <lineage>
        <taxon>Eukaryota</taxon>
        <taxon>Viridiplantae</taxon>
        <taxon>Streptophyta</taxon>
        <taxon>Embryophyta</taxon>
        <taxon>Tracheophyta</taxon>
        <taxon>Spermatophyta</taxon>
        <taxon>Magnoliopsida</taxon>
        <taxon>Liliopsida</taxon>
        <taxon>Poales</taxon>
        <taxon>Poaceae</taxon>
        <taxon>PACMAD clade</taxon>
        <taxon>Chloridoideae</taxon>
        <taxon>Eragrostideae</taxon>
        <taxon>Eragrostidinae</taxon>
        <taxon>Eragrostis</taxon>
    </lineage>
</organism>
<dbReference type="GO" id="GO:0005634">
    <property type="term" value="C:nucleus"/>
    <property type="evidence" value="ECO:0007669"/>
    <property type="project" value="UniProtKB-SubCell"/>
</dbReference>
<dbReference type="PANTHER" id="PTHR12802:SF146">
    <property type="entry name" value="PROTEIN REVEILLE 3"/>
    <property type="match status" value="1"/>
</dbReference>
<dbReference type="NCBIfam" id="TIGR01557">
    <property type="entry name" value="myb_SHAQKYF"/>
    <property type="match status" value="1"/>
</dbReference>
<dbReference type="Proteomes" id="UP000324897">
    <property type="component" value="Chromosome 7"/>
</dbReference>
<dbReference type="InterPro" id="IPR009057">
    <property type="entry name" value="Homeodomain-like_sf"/>
</dbReference>
<dbReference type="OrthoDB" id="118550at2759"/>
<keyword evidence="3" id="KW-0238">DNA-binding</keyword>
<dbReference type="GO" id="GO:0010468">
    <property type="term" value="P:regulation of gene expression"/>
    <property type="evidence" value="ECO:0007669"/>
    <property type="project" value="UniProtKB-ARBA"/>
</dbReference>
<dbReference type="PROSITE" id="PS51293">
    <property type="entry name" value="SANT"/>
    <property type="match status" value="1"/>
</dbReference>
<dbReference type="Pfam" id="PF24904">
    <property type="entry name" value="RVE6"/>
    <property type="match status" value="1"/>
</dbReference>
<dbReference type="InterPro" id="IPR001005">
    <property type="entry name" value="SANT/Myb"/>
</dbReference>
<dbReference type="CDD" id="cd00167">
    <property type="entry name" value="SANT"/>
    <property type="match status" value="1"/>
</dbReference>
<dbReference type="InterPro" id="IPR017930">
    <property type="entry name" value="Myb_dom"/>
</dbReference>
<dbReference type="EMBL" id="RWGY01000029">
    <property type="protein sequence ID" value="TVU17377.1"/>
    <property type="molecule type" value="Genomic_DNA"/>
</dbReference>
<evidence type="ECO:0000256" key="3">
    <source>
        <dbReference type="ARBA" id="ARBA00023125"/>
    </source>
</evidence>
<keyword evidence="11" id="KW-1185">Reference proteome</keyword>
<dbReference type="InterPro" id="IPR017884">
    <property type="entry name" value="SANT_dom"/>
</dbReference>
<reference evidence="10 11" key="1">
    <citation type="journal article" date="2019" name="Sci. Rep.">
        <title>A high-quality genome of Eragrostis curvula grass provides insights into Poaceae evolution and supports new strategies to enhance forage quality.</title>
        <authorList>
            <person name="Carballo J."/>
            <person name="Santos B.A.C.M."/>
            <person name="Zappacosta D."/>
            <person name="Garbus I."/>
            <person name="Selva J.P."/>
            <person name="Gallo C.A."/>
            <person name="Diaz A."/>
            <person name="Albertini E."/>
            <person name="Caccamo M."/>
            <person name="Echenique V."/>
        </authorList>
    </citation>
    <scope>NUCLEOTIDE SEQUENCE [LARGE SCALE GENOMIC DNA]</scope>
    <source>
        <strain evidence="11">cv. Victoria</strain>
        <tissue evidence="10">Leaf</tissue>
    </source>
</reference>
<dbReference type="InterPro" id="IPR006447">
    <property type="entry name" value="Myb_dom_plants"/>
</dbReference>
<keyword evidence="4" id="KW-0804">Transcription</keyword>
<feature type="region of interest" description="Disordered" evidence="6">
    <location>
        <begin position="1"/>
        <end position="28"/>
    </location>
</feature>
<evidence type="ECO:0000256" key="5">
    <source>
        <dbReference type="ARBA" id="ARBA00023242"/>
    </source>
</evidence>
<dbReference type="AlphaFoldDB" id="A0A5J9U1Q9"/>
<evidence type="ECO:0000313" key="11">
    <source>
        <dbReference type="Proteomes" id="UP000324897"/>
    </source>
</evidence>
<dbReference type="PROSITE" id="PS51294">
    <property type="entry name" value="HTH_MYB"/>
    <property type="match status" value="1"/>
</dbReference>
<dbReference type="Gramene" id="TVU17377">
    <property type="protein sequence ID" value="TVU17377"/>
    <property type="gene ID" value="EJB05_33408"/>
</dbReference>
<feature type="domain" description="Myb-like" evidence="7">
    <location>
        <begin position="23"/>
        <end position="73"/>
    </location>
</feature>
<evidence type="ECO:0000259" key="9">
    <source>
        <dbReference type="PROSITE" id="PS51294"/>
    </source>
</evidence>
<accession>A0A5J9U1Q9</accession>
<evidence type="ECO:0000256" key="2">
    <source>
        <dbReference type="ARBA" id="ARBA00023015"/>
    </source>
</evidence>
<evidence type="ECO:0000256" key="1">
    <source>
        <dbReference type="ARBA" id="ARBA00004123"/>
    </source>
</evidence>
<sequence>MMAAGNTKGAPALVKKKPRKPYTVSRPREKWTADEHDRFVHALLIFGRDWKTIEQFVATKTATQIRSHAQKYFLKVHKLGLAAALPPPHPRRAAVVSKPPPWPSSCFLDDAAAAPSQQSVDWCTLSAEACWPDHKEAWFADSCLLQEDTFQLPLSPDDLRFAEVYRFVGDVFGSGTPRPVEVQLQRLHGMDPVVAETILLVLRDLQDNLCV</sequence>
<proteinExistence type="predicted"/>
<comment type="subcellular location">
    <subcellularLocation>
        <location evidence="1">Nucleus</location>
    </subcellularLocation>
</comment>